<sequence>MPNLIETLAGNLLVPTILFFALGLLAAFVRSDLSIPEGAAKFMSLYLLLAIGFKGGSNLAEQGATTHLFLTILTGVLLSFAIPFAAFGLLRIMTRLDPLNAAAVAGHYGSISIVTFVTATSLLDLVGLSHDGFMVAVAAAMEVPAIISALWLASRRSGAADAGSAQSGGMLWRDLLANGSIVLLTGAFAIGAVTGGKGMDMIAPFIVTPFTGILCLFLLDMGLNAGRSLLRNRHMLSCGLFGFGMLMPMVGAAMAFVAGSILGLMPGSLFLLMVLSASASYIAVPAAMKIALPRAESGIYLTLSLGVSFPFNITVGLPLYLWLATL</sequence>
<feature type="transmembrane region" description="Helical" evidence="1">
    <location>
        <begin position="132"/>
        <end position="154"/>
    </location>
</feature>
<accession>A0A843YC01</accession>
<keyword evidence="1" id="KW-1133">Transmembrane helix</keyword>
<dbReference type="AlphaFoldDB" id="A0A843YC01"/>
<keyword evidence="1" id="KW-0472">Membrane</keyword>
<feature type="transmembrane region" description="Helical" evidence="1">
    <location>
        <begin position="268"/>
        <end position="287"/>
    </location>
</feature>
<gene>
    <name evidence="2" type="ORF">GFB49_00135</name>
</gene>
<dbReference type="Pfam" id="PF05982">
    <property type="entry name" value="Sbt_1"/>
    <property type="match status" value="1"/>
</dbReference>
<dbReference type="EMBL" id="WIBF01000001">
    <property type="protein sequence ID" value="MQQ06852.1"/>
    <property type="molecule type" value="Genomic_DNA"/>
</dbReference>
<dbReference type="PANTHER" id="PTHR40400:SF1">
    <property type="entry name" value="SLR1512 PROTEIN"/>
    <property type="match status" value="1"/>
</dbReference>
<evidence type="ECO:0000313" key="3">
    <source>
        <dbReference type="Proteomes" id="UP000444174"/>
    </source>
</evidence>
<feature type="transmembrane region" description="Helical" evidence="1">
    <location>
        <begin position="240"/>
        <end position="262"/>
    </location>
</feature>
<organism evidence="2 3">
    <name type="scientific">Tritonibacter litoralis</name>
    <dbReference type="NCBI Taxonomy" id="2662264"/>
    <lineage>
        <taxon>Bacteria</taxon>
        <taxon>Pseudomonadati</taxon>
        <taxon>Pseudomonadota</taxon>
        <taxon>Alphaproteobacteria</taxon>
        <taxon>Rhodobacterales</taxon>
        <taxon>Paracoccaceae</taxon>
        <taxon>Tritonibacter</taxon>
    </lineage>
</organism>
<comment type="caution">
    <text evidence="2">The sequence shown here is derived from an EMBL/GenBank/DDBJ whole genome shotgun (WGS) entry which is preliminary data.</text>
</comment>
<feature type="transmembrane region" description="Helical" evidence="1">
    <location>
        <begin position="175"/>
        <end position="195"/>
    </location>
</feature>
<keyword evidence="1" id="KW-0812">Transmembrane</keyword>
<dbReference type="PANTHER" id="PTHR40400">
    <property type="entry name" value="SLR1512 PROTEIN"/>
    <property type="match status" value="1"/>
</dbReference>
<feature type="transmembrane region" description="Helical" evidence="1">
    <location>
        <begin position="299"/>
        <end position="323"/>
    </location>
</feature>
<evidence type="ECO:0000256" key="1">
    <source>
        <dbReference type="SAM" id="Phobius"/>
    </source>
</evidence>
<dbReference type="InterPro" id="IPR010293">
    <property type="entry name" value="Sbt_1"/>
</dbReference>
<dbReference type="RefSeq" id="WP_153213786.1">
    <property type="nucleotide sequence ID" value="NZ_WIBF01000001.1"/>
</dbReference>
<dbReference type="Proteomes" id="UP000444174">
    <property type="component" value="Unassembled WGS sequence"/>
</dbReference>
<keyword evidence="3" id="KW-1185">Reference proteome</keyword>
<feature type="transmembrane region" description="Helical" evidence="1">
    <location>
        <begin position="201"/>
        <end position="219"/>
    </location>
</feature>
<feature type="transmembrane region" description="Helical" evidence="1">
    <location>
        <begin position="12"/>
        <end position="30"/>
    </location>
</feature>
<feature type="transmembrane region" description="Helical" evidence="1">
    <location>
        <begin position="102"/>
        <end position="126"/>
    </location>
</feature>
<protein>
    <submittedName>
        <fullName evidence="2">Sodium-dependent bicarbonate transport family permease</fullName>
    </submittedName>
</protein>
<name>A0A843YC01_9RHOB</name>
<evidence type="ECO:0000313" key="2">
    <source>
        <dbReference type="EMBL" id="MQQ06852.1"/>
    </source>
</evidence>
<reference evidence="2 3" key="1">
    <citation type="submission" date="2019-10" db="EMBL/GenBank/DDBJ databases">
        <title>Epibacterium sp. nov., isolated from seawater.</title>
        <authorList>
            <person name="Zhang X."/>
            <person name="Li N."/>
        </authorList>
    </citation>
    <scope>NUCLEOTIDE SEQUENCE [LARGE SCALE GENOMIC DNA]</scope>
    <source>
        <strain evidence="2 3">SM1979</strain>
    </source>
</reference>
<proteinExistence type="predicted"/>
<feature type="transmembrane region" description="Helical" evidence="1">
    <location>
        <begin position="66"/>
        <end position="90"/>
    </location>
</feature>